<keyword evidence="3 6" id="KW-0479">Metal-binding</keyword>
<evidence type="ECO:0000256" key="6">
    <source>
        <dbReference type="PROSITE-ProRule" id="PRU00433"/>
    </source>
</evidence>
<dbReference type="GO" id="GO:0009055">
    <property type="term" value="F:electron transfer activity"/>
    <property type="evidence" value="ECO:0007669"/>
    <property type="project" value="InterPro"/>
</dbReference>
<keyword evidence="4" id="KW-0249">Electron transport</keyword>
<dbReference type="PROSITE" id="PS51007">
    <property type="entry name" value="CYTC"/>
    <property type="match status" value="2"/>
</dbReference>
<evidence type="ECO:0000256" key="7">
    <source>
        <dbReference type="SAM" id="SignalP"/>
    </source>
</evidence>
<dbReference type="GO" id="GO:0046872">
    <property type="term" value="F:metal ion binding"/>
    <property type="evidence" value="ECO:0007669"/>
    <property type="project" value="UniProtKB-KW"/>
</dbReference>
<feature type="chain" id="PRO_5023140676" evidence="7">
    <location>
        <begin position="21"/>
        <end position="339"/>
    </location>
</feature>
<keyword evidence="1" id="KW-0813">Transport</keyword>
<dbReference type="AlphaFoldDB" id="A0A5B9E1P4"/>
<dbReference type="KEGG" id="rgl:CS053_06545"/>
<dbReference type="Proteomes" id="UP000321807">
    <property type="component" value="Chromosome"/>
</dbReference>
<dbReference type="PANTHER" id="PTHR33751">
    <property type="entry name" value="CBB3-TYPE CYTOCHROME C OXIDASE SUBUNIT FIXP"/>
    <property type="match status" value="1"/>
</dbReference>
<reference evidence="9 10" key="1">
    <citation type="submission" date="2019-08" db="EMBL/GenBank/DDBJ databases">
        <title>Complete genome sequence of Rhodanobacter glycinis strain T01E-68 isolated from tomato root.</title>
        <authorList>
            <person name="Weon H.-Y."/>
            <person name="Lee S.A."/>
        </authorList>
    </citation>
    <scope>NUCLEOTIDE SEQUENCE [LARGE SCALE GENOMIC DNA]</scope>
    <source>
        <strain evidence="9 10">T01E-68</strain>
    </source>
</reference>
<dbReference type="InterPro" id="IPR036909">
    <property type="entry name" value="Cyt_c-like_dom_sf"/>
</dbReference>
<keyword evidence="7" id="KW-0732">Signal</keyword>
<evidence type="ECO:0000256" key="1">
    <source>
        <dbReference type="ARBA" id="ARBA00022448"/>
    </source>
</evidence>
<evidence type="ECO:0000256" key="4">
    <source>
        <dbReference type="ARBA" id="ARBA00022982"/>
    </source>
</evidence>
<feature type="domain" description="Cytochrome c" evidence="8">
    <location>
        <begin position="246"/>
        <end position="338"/>
    </location>
</feature>
<dbReference type="InterPro" id="IPR009056">
    <property type="entry name" value="Cyt_c-like_dom"/>
</dbReference>
<dbReference type="Pfam" id="PF00034">
    <property type="entry name" value="Cytochrom_C"/>
    <property type="match status" value="1"/>
</dbReference>
<organism evidence="9 10">
    <name type="scientific">Rhodanobacter glycinis</name>
    <dbReference type="NCBI Taxonomy" id="582702"/>
    <lineage>
        <taxon>Bacteria</taxon>
        <taxon>Pseudomonadati</taxon>
        <taxon>Pseudomonadota</taxon>
        <taxon>Gammaproteobacteria</taxon>
        <taxon>Lysobacterales</taxon>
        <taxon>Rhodanobacteraceae</taxon>
        <taxon>Rhodanobacter</taxon>
    </lineage>
</organism>
<dbReference type="GO" id="GO:0020037">
    <property type="term" value="F:heme binding"/>
    <property type="evidence" value="ECO:0007669"/>
    <property type="project" value="InterPro"/>
</dbReference>
<feature type="signal peptide" evidence="7">
    <location>
        <begin position="1"/>
        <end position="20"/>
    </location>
</feature>
<proteinExistence type="predicted"/>
<dbReference type="RefSeq" id="WP_147626831.1">
    <property type="nucleotide sequence ID" value="NZ_CP042807.1"/>
</dbReference>
<accession>A0A5B9E1P4</accession>
<evidence type="ECO:0000256" key="3">
    <source>
        <dbReference type="ARBA" id="ARBA00022723"/>
    </source>
</evidence>
<keyword evidence="2 6" id="KW-0349">Heme</keyword>
<name>A0A5B9E1P4_9GAMM</name>
<evidence type="ECO:0000256" key="5">
    <source>
        <dbReference type="ARBA" id="ARBA00023004"/>
    </source>
</evidence>
<feature type="domain" description="Cytochrome c" evidence="8">
    <location>
        <begin position="92"/>
        <end position="182"/>
    </location>
</feature>
<evidence type="ECO:0000313" key="9">
    <source>
        <dbReference type="EMBL" id="QEE24196.1"/>
    </source>
</evidence>
<dbReference type="EMBL" id="CP042807">
    <property type="protein sequence ID" value="QEE24196.1"/>
    <property type="molecule type" value="Genomic_DNA"/>
</dbReference>
<dbReference type="SUPFAM" id="SSF46626">
    <property type="entry name" value="Cytochrome c"/>
    <property type="match status" value="2"/>
</dbReference>
<protein>
    <submittedName>
        <fullName evidence="9">C-type cytochrome</fullName>
    </submittedName>
</protein>
<dbReference type="Gene3D" id="1.10.760.10">
    <property type="entry name" value="Cytochrome c-like domain"/>
    <property type="match status" value="2"/>
</dbReference>
<evidence type="ECO:0000313" key="10">
    <source>
        <dbReference type="Proteomes" id="UP000321807"/>
    </source>
</evidence>
<dbReference type="PANTHER" id="PTHR33751:SF9">
    <property type="entry name" value="CYTOCHROME C4"/>
    <property type="match status" value="1"/>
</dbReference>
<keyword evidence="5 6" id="KW-0408">Iron</keyword>
<evidence type="ECO:0000256" key="2">
    <source>
        <dbReference type="ARBA" id="ARBA00022617"/>
    </source>
</evidence>
<gene>
    <name evidence="9" type="ORF">CS053_06545</name>
</gene>
<evidence type="ECO:0000259" key="8">
    <source>
        <dbReference type="PROSITE" id="PS51007"/>
    </source>
</evidence>
<dbReference type="InterPro" id="IPR050597">
    <property type="entry name" value="Cytochrome_c_Oxidase_Subunit"/>
</dbReference>
<sequence>MRTQSSVAIAIAAIAFSTLAAGASLAATGSATSSADAAIHAAEAWAFPVFPPPVDPHAPTPDPHKVLHVTGSTVSYTQAQLDHMDNADWFPQDHPPAPQIVKTGRKTARPCAECHMISGAGVPVTATLDGLPKAYIMEQIAAFRAGQRGLGGPKTAHDMFDEARALTPADLNQAADYFASTPFAPRVRVVETASVPKTHWKYFVLVPDKGSTREPIGERIIETPVNFKDYSLADDRVGYVAYVPPGSIARGRLLAAKGDGSAASCESCHGPQLKGQTIPGIGIVPPLAGRSPTYIARELILFRLGRRTDPGSAPMRAEASQLTLPEMINVAAYAASQKP</sequence>